<dbReference type="NCBIfam" id="NF038274">
    <property type="entry name" value="strep_PBP1B"/>
    <property type="match status" value="1"/>
</dbReference>
<dbReference type="InterPro" id="IPR012338">
    <property type="entry name" value="Beta-lactam/transpept-like"/>
</dbReference>
<dbReference type="AlphaFoldDB" id="A0A447Z2C9"/>
<evidence type="ECO:0000313" key="20">
    <source>
        <dbReference type="EMBL" id="VED66422.1"/>
    </source>
</evidence>
<feature type="domain" description="Penicillin-binding protein transpeptidase" evidence="18">
    <location>
        <begin position="419"/>
        <end position="653"/>
    </location>
</feature>
<evidence type="ECO:0000256" key="8">
    <source>
        <dbReference type="ARBA" id="ARBA00022960"/>
    </source>
</evidence>
<dbReference type="InterPro" id="IPR023346">
    <property type="entry name" value="Lysozyme-like_dom_sf"/>
</dbReference>
<dbReference type="PANTHER" id="PTHR32282:SF32">
    <property type="entry name" value="PENICILLIN-BINDING PROTEIN 2A"/>
    <property type="match status" value="1"/>
</dbReference>
<comment type="catalytic activity">
    <reaction evidence="14">
        <text>Preferential cleavage: (Ac)2-L-Lys-D-Ala-|-D-Ala. Also transpeptidation of peptidyl-alanyl moieties that are N-acyl substituents of D-alanine.</text>
        <dbReference type="EC" id="3.4.16.4"/>
    </reaction>
</comment>
<dbReference type="Gene3D" id="3.40.710.10">
    <property type="entry name" value="DD-peptidase/beta-lactamase superfamily"/>
    <property type="match status" value="1"/>
</dbReference>
<comment type="catalytic activity">
    <reaction evidence="15">
        <text>[GlcNAc-(1-&gt;4)-Mur2Ac(oyl-L-Ala-gamma-D-Glu-L-Lys-D-Ala-D-Ala)](n)-di-trans,octa-cis-undecaprenyl diphosphate + beta-D-GlcNAc-(1-&gt;4)-Mur2Ac(oyl-L-Ala-gamma-D-Glu-L-Lys-D-Ala-D-Ala)-di-trans,octa-cis-undecaprenyl diphosphate = [GlcNAc-(1-&gt;4)-Mur2Ac(oyl-L-Ala-gamma-D-Glu-L-Lys-D-Ala-D-Ala)](n+1)-di-trans,octa-cis-undecaprenyl diphosphate + di-trans,octa-cis-undecaprenyl diphosphate + H(+)</text>
        <dbReference type="Rhea" id="RHEA:23708"/>
        <dbReference type="Rhea" id="RHEA-COMP:9602"/>
        <dbReference type="Rhea" id="RHEA-COMP:9603"/>
        <dbReference type="ChEBI" id="CHEBI:15378"/>
        <dbReference type="ChEBI" id="CHEBI:58405"/>
        <dbReference type="ChEBI" id="CHEBI:60033"/>
        <dbReference type="ChEBI" id="CHEBI:78435"/>
        <dbReference type="EC" id="2.4.99.28"/>
    </reaction>
</comment>
<evidence type="ECO:0000256" key="14">
    <source>
        <dbReference type="ARBA" id="ARBA00034000"/>
    </source>
</evidence>
<evidence type="ECO:0000256" key="4">
    <source>
        <dbReference type="ARBA" id="ARBA00022676"/>
    </source>
</evidence>
<evidence type="ECO:0000256" key="6">
    <source>
        <dbReference type="ARBA" id="ARBA00022692"/>
    </source>
</evidence>
<evidence type="ECO:0000256" key="1">
    <source>
        <dbReference type="ARBA" id="ARBA00022475"/>
    </source>
</evidence>
<organism evidence="20 21">
    <name type="scientific">Streptococcus viridans</name>
    <dbReference type="NCBI Taxonomy" id="78535"/>
    <lineage>
        <taxon>Bacteria</taxon>
        <taxon>Bacillati</taxon>
        <taxon>Bacillota</taxon>
        <taxon>Bacilli</taxon>
        <taxon>Lactobacillales</taxon>
        <taxon>Streptococcaceae</taxon>
        <taxon>Streptococcus</taxon>
    </lineage>
</organism>
<keyword evidence="8" id="KW-0133">Cell shape</keyword>
<evidence type="ECO:0000256" key="9">
    <source>
        <dbReference type="ARBA" id="ARBA00022984"/>
    </source>
</evidence>
<dbReference type="Gene3D" id="3.40.50.12800">
    <property type="match status" value="1"/>
</dbReference>
<accession>A0A447Z2C9</accession>
<dbReference type="GO" id="GO:0008658">
    <property type="term" value="F:penicillin binding"/>
    <property type="evidence" value="ECO:0007669"/>
    <property type="project" value="InterPro"/>
</dbReference>
<dbReference type="SUPFAM" id="SSF56601">
    <property type="entry name" value="beta-lactamase/transpeptidase-like"/>
    <property type="match status" value="1"/>
</dbReference>
<gene>
    <name evidence="20" type="primary">pbp1B</name>
    <name evidence="20" type="ORF">NCTC3166_00205</name>
</gene>
<evidence type="ECO:0000256" key="10">
    <source>
        <dbReference type="ARBA" id="ARBA00022989"/>
    </source>
</evidence>
<dbReference type="GO" id="GO:0009252">
    <property type="term" value="P:peptidoglycan biosynthetic process"/>
    <property type="evidence" value="ECO:0007669"/>
    <property type="project" value="UniProtKB-KW"/>
</dbReference>
<keyword evidence="2" id="KW-0121">Carboxypeptidase</keyword>
<evidence type="ECO:0000256" key="16">
    <source>
        <dbReference type="SAM" id="MobiDB-lite"/>
    </source>
</evidence>
<dbReference type="Gene3D" id="1.10.3810.10">
    <property type="entry name" value="Biosynthetic peptidoglycan transglycosylase-like"/>
    <property type="match status" value="1"/>
</dbReference>
<dbReference type="InterPro" id="IPR036950">
    <property type="entry name" value="PBP_transglycosylase"/>
</dbReference>
<name>A0A447Z2C9_9STRE</name>
<evidence type="ECO:0000256" key="15">
    <source>
        <dbReference type="ARBA" id="ARBA00049902"/>
    </source>
</evidence>
<sequence>MSQIREFFTKCGKKIKGFFAKMTVEVNEKEDKEGWSLGDFVATVLRTMKLLWDVLLVFALGGLLFGAGIAIGYAASLFNATETPDPTQLVQQVQNISSVSKISYSDGSIISDIDSDLIRIPVQKDAISDNVKKAVIATEDENFNSHNGVVPKAVIRATLGSVAGVGSSSGGSTLTQQLIKQQVVGDAPTFSRKAAEIIDALALERVMDKDEILTTYLNVSPFGRNNRGQNIAGVEAAAQGIFGVSAKDLTIPQAAFIAGLPQSPIVYSPYASDGSLKTPENQALGLDRAKDVLYNMYRTGAITKEEYDQYSQYDLSKDFLPSNGIEKTPHDYLYFQAVSEAEEAMYDYLIKRDNVSSHDLKNNSTVKSYQELAKKELREGGYTVQTTINKAIYNAMQEAVANYGGILDDGTGTVEVGNVLMDNRTGAILGFVGGRNFDGNQNNHAFDTERSPGSTIKPLLAYGIAIDQGLMGSNSIVSNYPTNFSSGEPIMHVDNRGTGMMDLREALNTSWNIPAYWTYRTLREKGVDVPGYMEKMGYDIAEYGIESLPMGGGIEVSVAQHTNGYQTIANNGNYQKRYMIEKIMDRNGEVVYQHESKPTRVYSAATATIMQDLLRGVISSGATTTFKSRISQVNPTLANADWIGKTGTTNENGDMWLMLSTPNLTLGGWIGHDNNASMAPLTGYNNNASYMAYLANAIYQADPAAWGVQDRFTLDSSVISSTVLKSTGQRPDRVNVNGRDIDVSGATVTSYWAKNGAPQTTYRFAIGGSDSDYASAWAGILGGSANPSNGNRNSNRTNNSSTPSSSNTTTSSSSSGQNR</sequence>
<dbReference type="GO" id="GO:0008955">
    <property type="term" value="F:peptidoglycan glycosyltransferase activity"/>
    <property type="evidence" value="ECO:0007669"/>
    <property type="project" value="UniProtKB-EC"/>
</dbReference>
<evidence type="ECO:0000256" key="11">
    <source>
        <dbReference type="ARBA" id="ARBA00023136"/>
    </source>
</evidence>
<feature type="compositionally biased region" description="Low complexity" evidence="16">
    <location>
        <begin position="786"/>
        <end position="819"/>
    </location>
</feature>
<dbReference type="GO" id="GO:0071555">
    <property type="term" value="P:cell wall organization"/>
    <property type="evidence" value="ECO:0007669"/>
    <property type="project" value="UniProtKB-KW"/>
</dbReference>
<evidence type="ECO:0000256" key="5">
    <source>
        <dbReference type="ARBA" id="ARBA00022679"/>
    </source>
</evidence>
<keyword evidence="10 17" id="KW-1133">Transmembrane helix</keyword>
<dbReference type="GO" id="GO:0008360">
    <property type="term" value="P:regulation of cell shape"/>
    <property type="evidence" value="ECO:0007669"/>
    <property type="project" value="UniProtKB-KW"/>
</dbReference>
<dbReference type="InterPro" id="IPR050396">
    <property type="entry name" value="Glycosyltr_51/Transpeptidase"/>
</dbReference>
<feature type="transmembrane region" description="Helical" evidence="17">
    <location>
        <begin position="50"/>
        <end position="75"/>
    </location>
</feature>
<evidence type="ECO:0000256" key="12">
    <source>
        <dbReference type="ARBA" id="ARBA00023268"/>
    </source>
</evidence>
<keyword evidence="21" id="KW-1185">Reference proteome</keyword>
<dbReference type="GO" id="GO:0030288">
    <property type="term" value="C:outer membrane-bounded periplasmic space"/>
    <property type="evidence" value="ECO:0007669"/>
    <property type="project" value="TreeGrafter"/>
</dbReference>
<dbReference type="InterPro" id="IPR001460">
    <property type="entry name" value="PCN-bd_Tpept"/>
</dbReference>
<evidence type="ECO:0000259" key="19">
    <source>
        <dbReference type="Pfam" id="PF00912"/>
    </source>
</evidence>
<dbReference type="GO" id="GO:0009002">
    <property type="term" value="F:serine-type D-Ala-D-Ala carboxypeptidase activity"/>
    <property type="evidence" value="ECO:0007669"/>
    <property type="project" value="UniProtKB-EC"/>
</dbReference>
<evidence type="ECO:0000256" key="3">
    <source>
        <dbReference type="ARBA" id="ARBA00022670"/>
    </source>
</evidence>
<evidence type="ECO:0000256" key="17">
    <source>
        <dbReference type="SAM" id="Phobius"/>
    </source>
</evidence>
<dbReference type="Pfam" id="PF00905">
    <property type="entry name" value="Transpeptidase"/>
    <property type="match status" value="1"/>
</dbReference>
<evidence type="ECO:0000256" key="2">
    <source>
        <dbReference type="ARBA" id="ARBA00022645"/>
    </source>
</evidence>
<evidence type="ECO:0000256" key="13">
    <source>
        <dbReference type="ARBA" id="ARBA00023316"/>
    </source>
</evidence>
<keyword evidence="6 17" id="KW-0812">Transmembrane</keyword>
<feature type="domain" description="Glycosyl transferase family 51" evidence="19">
    <location>
        <begin position="107"/>
        <end position="295"/>
    </location>
</feature>
<dbReference type="Proteomes" id="UP000270025">
    <property type="component" value="Chromosome"/>
</dbReference>
<dbReference type="PANTHER" id="PTHR32282">
    <property type="entry name" value="BINDING PROTEIN TRANSPEPTIDASE, PUTATIVE-RELATED"/>
    <property type="match status" value="1"/>
</dbReference>
<keyword evidence="7" id="KW-0378">Hydrolase</keyword>
<dbReference type="EC" id="2.4.1.129" evidence="20"/>
<reference evidence="20 21" key="1">
    <citation type="submission" date="2018-12" db="EMBL/GenBank/DDBJ databases">
        <authorList>
            <consortium name="Pathogen Informatics"/>
        </authorList>
    </citation>
    <scope>NUCLEOTIDE SEQUENCE [LARGE SCALE GENOMIC DNA]</scope>
    <source>
        <strain evidence="20 21">NCTC3166</strain>
    </source>
</reference>
<keyword evidence="9" id="KW-0573">Peptidoglycan synthesis</keyword>
<dbReference type="Pfam" id="PF00912">
    <property type="entry name" value="Transgly"/>
    <property type="match status" value="1"/>
</dbReference>
<dbReference type="InterPro" id="IPR001264">
    <property type="entry name" value="Glyco_trans_51"/>
</dbReference>
<dbReference type="EMBL" id="LR134266">
    <property type="protein sequence ID" value="VED66422.1"/>
    <property type="molecule type" value="Genomic_DNA"/>
</dbReference>
<dbReference type="KEGG" id="svf:NCTC3166_00205"/>
<protein>
    <submittedName>
        <fullName evidence="20">Penicillin-binding protein 1B</fullName>
        <ecNumber evidence="20">2.4.1.129</ecNumber>
    </submittedName>
</protein>
<keyword evidence="11 17" id="KW-0472">Membrane</keyword>
<dbReference type="GO" id="GO:0006508">
    <property type="term" value="P:proteolysis"/>
    <property type="evidence" value="ECO:0007669"/>
    <property type="project" value="UniProtKB-KW"/>
</dbReference>
<dbReference type="SUPFAM" id="SSF53955">
    <property type="entry name" value="Lysozyme-like"/>
    <property type="match status" value="1"/>
</dbReference>
<feature type="region of interest" description="Disordered" evidence="16">
    <location>
        <begin position="782"/>
        <end position="819"/>
    </location>
</feature>
<keyword evidence="4 20" id="KW-0328">Glycosyltransferase</keyword>
<proteinExistence type="predicted"/>
<evidence type="ECO:0000313" key="21">
    <source>
        <dbReference type="Proteomes" id="UP000270025"/>
    </source>
</evidence>
<keyword evidence="13" id="KW-0961">Cell wall biogenesis/degradation</keyword>
<keyword evidence="5 20" id="KW-0808">Transferase</keyword>
<keyword evidence="12" id="KW-0511">Multifunctional enzyme</keyword>
<keyword evidence="1" id="KW-1003">Cell membrane</keyword>
<evidence type="ECO:0000259" key="18">
    <source>
        <dbReference type="Pfam" id="PF00905"/>
    </source>
</evidence>
<keyword evidence="3" id="KW-0645">Protease</keyword>
<evidence type="ECO:0000256" key="7">
    <source>
        <dbReference type="ARBA" id="ARBA00022801"/>
    </source>
</evidence>